<feature type="region of interest" description="Disordered" evidence="1">
    <location>
        <begin position="132"/>
        <end position="155"/>
    </location>
</feature>
<protein>
    <submittedName>
        <fullName evidence="2">Uncharacterized protein</fullName>
    </submittedName>
</protein>
<gene>
    <name evidence="2" type="ORF">Nepgr_017245</name>
</gene>
<sequence length="339" mass="36586">MENAEFSLFLEPISIDKRSRHLVRPSDSKLSPLLAAHGNQPGRSEPFIETVDIPLFFEQGLVDKRSRRSVCSEAGMPVFEDSSTEVGAGDALPTKVRQKIEMSSKSGLELIVKICDEFNPPMGSAAPNVANKSANHTAPSLHEGENAYSSHDNLPQAAAGLNGKWEQGRIPDAAPSIIIDNSRGLMVGNHESQPQINVQKQIKEASEENSSDNGFADSLIGKTRRAPTQFKDPTLVAGTMMSDIDAGQISSVSQIYTIKDMADTSPGKLCSSMEKSETMGMHLFSTAPLQKANASFMANSDSLPAELVRPPCSAKPLKSIMKKLKGLKRHTPPSTKPYA</sequence>
<dbReference type="Proteomes" id="UP001279734">
    <property type="component" value="Unassembled WGS sequence"/>
</dbReference>
<reference evidence="2" key="1">
    <citation type="submission" date="2023-05" db="EMBL/GenBank/DDBJ databases">
        <title>Nepenthes gracilis genome sequencing.</title>
        <authorList>
            <person name="Fukushima K."/>
        </authorList>
    </citation>
    <scope>NUCLEOTIDE SEQUENCE</scope>
    <source>
        <strain evidence="2">SING2019-196</strain>
    </source>
</reference>
<accession>A0AAD3XSX3</accession>
<comment type="caution">
    <text evidence="2">The sequence shown here is derived from an EMBL/GenBank/DDBJ whole genome shotgun (WGS) entry which is preliminary data.</text>
</comment>
<dbReference type="EMBL" id="BSYO01000015">
    <property type="protein sequence ID" value="GMH15404.1"/>
    <property type="molecule type" value="Genomic_DNA"/>
</dbReference>
<evidence type="ECO:0000256" key="1">
    <source>
        <dbReference type="SAM" id="MobiDB-lite"/>
    </source>
</evidence>
<evidence type="ECO:0000313" key="2">
    <source>
        <dbReference type="EMBL" id="GMH15404.1"/>
    </source>
</evidence>
<organism evidence="2 3">
    <name type="scientific">Nepenthes gracilis</name>
    <name type="common">Slender pitcher plant</name>
    <dbReference type="NCBI Taxonomy" id="150966"/>
    <lineage>
        <taxon>Eukaryota</taxon>
        <taxon>Viridiplantae</taxon>
        <taxon>Streptophyta</taxon>
        <taxon>Embryophyta</taxon>
        <taxon>Tracheophyta</taxon>
        <taxon>Spermatophyta</taxon>
        <taxon>Magnoliopsida</taxon>
        <taxon>eudicotyledons</taxon>
        <taxon>Gunneridae</taxon>
        <taxon>Pentapetalae</taxon>
        <taxon>Caryophyllales</taxon>
        <taxon>Nepenthaceae</taxon>
        <taxon>Nepenthes</taxon>
    </lineage>
</organism>
<name>A0AAD3XSX3_NEPGR</name>
<dbReference type="AlphaFoldDB" id="A0AAD3XSX3"/>
<keyword evidence="3" id="KW-1185">Reference proteome</keyword>
<feature type="region of interest" description="Disordered" evidence="1">
    <location>
        <begin position="201"/>
        <end position="226"/>
    </location>
</feature>
<proteinExistence type="predicted"/>
<evidence type="ECO:0000313" key="3">
    <source>
        <dbReference type="Proteomes" id="UP001279734"/>
    </source>
</evidence>